<proteinExistence type="predicted"/>
<dbReference type="AlphaFoldDB" id="B3T586"/>
<accession>B3T586</accession>
<dbReference type="EMBL" id="EU016608">
    <property type="protein sequence ID" value="ABZ07745.1"/>
    <property type="molecule type" value="Genomic_DNA"/>
</dbReference>
<gene>
    <name evidence="1" type="ORF">ALOHA_HF4000ANIW141A21ctg1g30</name>
</gene>
<organism evidence="1">
    <name type="scientific">uncultured marine microorganism HF4000_ANIW141A21</name>
    <dbReference type="NCBI Taxonomy" id="455535"/>
    <lineage>
        <taxon>unclassified sequences</taxon>
        <taxon>environmental samples</taxon>
    </lineage>
</organism>
<dbReference type="Gene3D" id="3.30.420.100">
    <property type="match status" value="1"/>
</dbReference>
<sequence length="129" mass="14379">MGSGNNLPAAYLVGLLSGLKAMKTDLKNAIPYLGPQRFVRRSRLAAVMKGIADSGVDINFSGEAEPEDDRIQGRHIASYAKELKKKEPEYKKKFSALLKQGLKPEEYPKHFKEVKSSIVKKVKEESKSE</sequence>
<protein>
    <submittedName>
        <fullName evidence="1">Uncharacterized protein</fullName>
    </submittedName>
</protein>
<reference evidence="1" key="1">
    <citation type="journal article" date="2008" name="ISME J.">
        <title>Genomic patterns of recombination, clonal divergence and environment in marine microbial populations.</title>
        <authorList>
            <person name="Konstantinidis K.T."/>
            <person name="Delong E.F."/>
        </authorList>
    </citation>
    <scope>NUCLEOTIDE SEQUENCE</scope>
</reference>
<name>B3T586_9ZZZZ</name>
<evidence type="ECO:0000313" key="1">
    <source>
        <dbReference type="EMBL" id="ABZ07745.1"/>
    </source>
</evidence>
<dbReference type="SUPFAM" id="SSF53137">
    <property type="entry name" value="Translational machinery components"/>
    <property type="match status" value="1"/>
</dbReference>